<evidence type="ECO:0000256" key="4">
    <source>
        <dbReference type="ARBA" id="ARBA00022741"/>
    </source>
</evidence>
<feature type="region of interest" description="Disordered" evidence="9">
    <location>
        <begin position="253"/>
        <end position="328"/>
    </location>
</feature>
<dbReference type="SUPFAM" id="SSF56112">
    <property type="entry name" value="Protein kinase-like (PK-like)"/>
    <property type="match status" value="1"/>
</dbReference>
<dbReference type="SMART" id="SM00220">
    <property type="entry name" value="S_TKc"/>
    <property type="match status" value="1"/>
</dbReference>
<feature type="compositionally biased region" description="Low complexity" evidence="9">
    <location>
        <begin position="754"/>
        <end position="772"/>
    </location>
</feature>
<feature type="compositionally biased region" description="Acidic residues" evidence="9">
    <location>
        <begin position="256"/>
        <end position="265"/>
    </location>
</feature>
<evidence type="ECO:0000256" key="2">
    <source>
        <dbReference type="ARBA" id="ARBA00022527"/>
    </source>
</evidence>
<evidence type="ECO:0000313" key="11">
    <source>
        <dbReference type="EMBL" id="CUG05460.1"/>
    </source>
</evidence>
<keyword evidence="4" id="KW-0547">Nucleotide-binding</keyword>
<dbReference type="VEuPathDB" id="TriTrypDB:BSAL_70950"/>
<evidence type="ECO:0000256" key="9">
    <source>
        <dbReference type="SAM" id="MobiDB-lite"/>
    </source>
</evidence>
<name>A0A0S4IVS5_BODSA</name>
<dbReference type="GO" id="GO:0004674">
    <property type="term" value="F:protein serine/threonine kinase activity"/>
    <property type="evidence" value="ECO:0007669"/>
    <property type="project" value="UniProtKB-KW"/>
</dbReference>
<dbReference type="EMBL" id="CYKH01000538">
    <property type="protein sequence ID" value="CUG05460.1"/>
    <property type="molecule type" value="Genomic_DNA"/>
</dbReference>
<protein>
    <recommendedName>
        <fullName evidence="1">non-specific serine/threonine protein kinase</fullName>
        <ecNumber evidence="1">2.7.11.1</ecNumber>
    </recommendedName>
</protein>
<dbReference type="PANTHER" id="PTHR44899:SF3">
    <property type="entry name" value="SERINE_THREONINE-PROTEIN KINASE NEK1"/>
    <property type="match status" value="1"/>
</dbReference>
<dbReference type="OrthoDB" id="2620952at2759"/>
<keyword evidence="3" id="KW-0808">Transferase</keyword>
<feature type="compositionally biased region" description="Basic and acidic residues" evidence="9">
    <location>
        <begin position="444"/>
        <end position="459"/>
    </location>
</feature>
<keyword evidence="6" id="KW-0067">ATP-binding</keyword>
<feature type="region of interest" description="Disordered" evidence="9">
    <location>
        <begin position="444"/>
        <end position="617"/>
    </location>
</feature>
<feature type="compositionally biased region" description="Low complexity" evidence="9">
    <location>
        <begin position="567"/>
        <end position="577"/>
    </location>
</feature>
<evidence type="ECO:0000256" key="8">
    <source>
        <dbReference type="ARBA" id="ARBA00048679"/>
    </source>
</evidence>
<keyword evidence="5 11" id="KW-0418">Kinase</keyword>
<evidence type="ECO:0000256" key="3">
    <source>
        <dbReference type="ARBA" id="ARBA00022679"/>
    </source>
</evidence>
<evidence type="ECO:0000256" key="6">
    <source>
        <dbReference type="ARBA" id="ARBA00022840"/>
    </source>
</evidence>
<proteinExistence type="predicted"/>
<dbReference type="Gene3D" id="1.10.510.10">
    <property type="entry name" value="Transferase(Phosphotransferase) domain 1"/>
    <property type="match status" value="1"/>
</dbReference>
<keyword evidence="2" id="KW-0723">Serine/threonine-protein kinase</keyword>
<comment type="catalytic activity">
    <reaction evidence="8">
        <text>L-seryl-[protein] + ATP = O-phospho-L-seryl-[protein] + ADP + H(+)</text>
        <dbReference type="Rhea" id="RHEA:17989"/>
        <dbReference type="Rhea" id="RHEA-COMP:9863"/>
        <dbReference type="Rhea" id="RHEA-COMP:11604"/>
        <dbReference type="ChEBI" id="CHEBI:15378"/>
        <dbReference type="ChEBI" id="CHEBI:29999"/>
        <dbReference type="ChEBI" id="CHEBI:30616"/>
        <dbReference type="ChEBI" id="CHEBI:83421"/>
        <dbReference type="ChEBI" id="CHEBI:456216"/>
        <dbReference type="EC" id="2.7.11.1"/>
    </reaction>
</comment>
<dbReference type="InterPro" id="IPR008271">
    <property type="entry name" value="Ser/Thr_kinase_AS"/>
</dbReference>
<dbReference type="InterPro" id="IPR011009">
    <property type="entry name" value="Kinase-like_dom_sf"/>
</dbReference>
<evidence type="ECO:0000313" key="12">
    <source>
        <dbReference type="Proteomes" id="UP000051952"/>
    </source>
</evidence>
<organism evidence="11 12">
    <name type="scientific">Bodo saltans</name>
    <name type="common">Flagellated protozoan</name>
    <dbReference type="NCBI Taxonomy" id="75058"/>
    <lineage>
        <taxon>Eukaryota</taxon>
        <taxon>Discoba</taxon>
        <taxon>Euglenozoa</taxon>
        <taxon>Kinetoplastea</taxon>
        <taxon>Metakinetoplastina</taxon>
        <taxon>Eubodonida</taxon>
        <taxon>Bodonidae</taxon>
        <taxon>Bodo</taxon>
    </lineage>
</organism>
<evidence type="ECO:0000256" key="1">
    <source>
        <dbReference type="ARBA" id="ARBA00012513"/>
    </source>
</evidence>
<feature type="region of interest" description="Disordered" evidence="9">
    <location>
        <begin position="754"/>
        <end position="792"/>
    </location>
</feature>
<evidence type="ECO:0000256" key="7">
    <source>
        <dbReference type="ARBA" id="ARBA00047899"/>
    </source>
</evidence>
<sequence length="807" mass="87247">MAEVRVMQSLPHHPSLLSLEEVLQTRTAVTMIVEYSAEGTLRDALYGSDANGNHSTTRKVHQGFSEENVVRYLTQLVNALGYMHQHEVLHRDIKLENLLLFSQKSVVKVSDFGVATILGRTTTGHERMAQTTAGTPHYMSPEVCEGHPYGYKSDIWSLGVVAYEMCTTAVPFQASNMLALSGKICHQATPDLPQEYSRRLDAIIKAMLTKNQSTRPSIKDVTAMLQYYRRKKAEHAPDGRDIGGFAVDSHITPNDLFDDMTDEQEGGAHQHNNGPTQSWGAPSLGIPDDDWGASEGYGEDPLAGFDDGTRSHQGGAVTPQPRQDTTSGSVFASSVVLEATRNSEPDPHVFSVKQVVTDHPRTGGQVTAQQRSAIFLEARRQAAENKRNAEHELQRVQHDNDEEAGKASRTPRLRTLVEEMQEELRKQTQNVDAMMARYGTGRYDHINEHDDELPHENHLQKPQRSTTPPPHAKPFVDPAANTPSAVRKSISPNRPRGSGIDESASPLYSPREAVDSPVSPKHHGTSHKEGKHPTPPHSSHGVAHHPPLPAKRNSRDGGGKSPPPPAHIHLAAASAHHGAAKPTPQSTPRVQPIITKPPTPASKPHSATTSPASNKVPRIVVRNATLVNHDANNNASFDASMSGKEQLATYYPPCAHCMKSAKEKRQTVAATPPTPDQHEPIFLTIHPSRYYCSTCHAPLCETCHLTVHDPMTTTTNLSASPLGGGGAASGNMSGSTLSATLKRHNVFYLTVSDPSTSSAAGSPPSALSGPAGRVSPTQQHGHHLQTLEAEKKSSAAAATTTCGCTIM</sequence>
<feature type="region of interest" description="Disordered" evidence="9">
    <location>
        <begin position="381"/>
        <end position="413"/>
    </location>
</feature>
<dbReference type="Proteomes" id="UP000051952">
    <property type="component" value="Unassembled WGS sequence"/>
</dbReference>
<dbReference type="InterPro" id="IPR000719">
    <property type="entry name" value="Prot_kinase_dom"/>
</dbReference>
<dbReference type="PROSITE" id="PS00108">
    <property type="entry name" value="PROTEIN_KINASE_ST"/>
    <property type="match status" value="1"/>
</dbReference>
<feature type="compositionally biased region" description="Basic and acidic residues" evidence="9">
    <location>
        <begin position="381"/>
        <end position="406"/>
    </location>
</feature>
<evidence type="ECO:0000256" key="5">
    <source>
        <dbReference type="ARBA" id="ARBA00022777"/>
    </source>
</evidence>
<dbReference type="Pfam" id="PF00069">
    <property type="entry name" value="Pkinase"/>
    <property type="match status" value="1"/>
</dbReference>
<dbReference type="GO" id="GO:0005524">
    <property type="term" value="F:ATP binding"/>
    <property type="evidence" value="ECO:0007669"/>
    <property type="project" value="UniProtKB-KW"/>
</dbReference>
<feature type="compositionally biased region" description="Polar residues" evidence="9">
    <location>
        <begin position="270"/>
        <end position="280"/>
    </location>
</feature>
<dbReference type="PROSITE" id="PS50011">
    <property type="entry name" value="PROTEIN_KINASE_DOM"/>
    <property type="match status" value="1"/>
</dbReference>
<gene>
    <name evidence="11" type="ORF">BSAL_70950</name>
</gene>
<accession>A0A0S4IVS5</accession>
<comment type="catalytic activity">
    <reaction evidence="7">
        <text>L-threonyl-[protein] + ATP = O-phospho-L-threonyl-[protein] + ADP + H(+)</text>
        <dbReference type="Rhea" id="RHEA:46608"/>
        <dbReference type="Rhea" id="RHEA-COMP:11060"/>
        <dbReference type="Rhea" id="RHEA-COMP:11605"/>
        <dbReference type="ChEBI" id="CHEBI:15378"/>
        <dbReference type="ChEBI" id="CHEBI:30013"/>
        <dbReference type="ChEBI" id="CHEBI:30616"/>
        <dbReference type="ChEBI" id="CHEBI:61977"/>
        <dbReference type="ChEBI" id="CHEBI:456216"/>
        <dbReference type="EC" id="2.7.11.1"/>
    </reaction>
</comment>
<keyword evidence="12" id="KW-1185">Reference proteome</keyword>
<feature type="domain" description="Protein kinase" evidence="10">
    <location>
        <begin position="1"/>
        <end position="228"/>
    </location>
</feature>
<dbReference type="PANTHER" id="PTHR44899">
    <property type="entry name" value="CAMK FAMILY PROTEIN KINASE"/>
    <property type="match status" value="1"/>
</dbReference>
<evidence type="ECO:0000259" key="10">
    <source>
        <dbReference type="PROSITE" id="PS50011"/>
    </source>
</evidence>
<reference evidence="12" key="1">
    <citation type="submission" date="2015-09" db="EMBL/GenBank/DDBJ databases">
        <authorList>
            <consortium name="Pathogen Informatics"/>
        </authorList>
    </citation>
    <scope>NUCLEOTIDE SEQUENCE [LARGE SCALE GENOMIC DNA]</scope>
    <source>
        <strain evidence="12">Lake Konstanz</strain>
    </source>
</reference>
<dbReference type="InterPro" id="IPR051131">
    <property type="entry name" value="NEK_Ser/Thr_kinase_NIMA"/>
</dbReference>
<dbReference type="EC" id="2.7.11.1" evidence="1"/>
<dbReference type="AlphaFoldDB" id="A0A0S4IVS5"/>